<keyword evidence="4" id="KW-0547">Nucleotide-binding</keyword>
<keyword evidence="2" id="KW-0723">Serine/threonine-protein kinase</keyword>
<keyword evidence="6" id="KW-0067">ATP-binding</keyword>
<dbReference type="PANTHER" id="PTHR47634:SF9">
    <property type="entry name" value="PROTEIN KINASE DOMAIN-CONTAINING PROTEIN-RELATED"/>
    <property type="match status" value="1"/>
</dbReference>
<dbReference type="GO" id="GO:0050684">
    <property type="term" value="P:regulation of mRNA processing"/>
    <property type="evidence" value="ECO:0007669"/>
    <property type="project" value="TreeGrafter"/>
</dbReference>
<dbReference type="InterPro" id="IPR000719">
    <property type="entry name" value="Prot_kinase_dom"/>
</dbReference>
<dbReference type="EC" id="2.7.11.1" evidence="1"/>
<evidence type="ECO:0000256" key="2">
    <source>
        <dbReference type="ARBA" id="ARBA00022527"/>
    </source>
</evidence>
<dbReference type="SMART" id="SM00220">
    <property type="entry name" value="S_TKc"/>
    <property type="match status" value="1"/>
</dbReference>
<accession>A0A8K0L9T4</accession>
<evidence type="ECO:0000256" key="3">
    <source>
        <dbReference type="ARBA" id="ARBA00022679"/>
    </source>
</evidence>
<evidence type="ECO:0000256" key="1">
    <source>
        <dbReference type="ARBA" id="ARBA00012513"/>
    </source>
</evidence>
<dbReference type="SUPFAM" id="SSF56112">
    <property type="entry name" value="Protein kinase-like (PK-like)"/>
    <property type="match status" value="1"/>
</dbReference>
<dbReference type="GO" id="GO:0004674">
    <property type="term" value="F:protein serine/threonine kinase activity"/>
    <property type="evidence" value="ECO:0007669"/>
    <property type="project" value="UniProtKB-KW"/>
</dbReference>
<keyword evidence="5" id="KW-0418">Kinase</keyword>
<dbReference type="AlphaFoldDB" id="A0A8K0L9T4"/>
<dbReference type="OrthoDB" id="5979581at2759"/>
<sequence>MASLFHLFRKASRRPLPLSPLKPISFPLTGTHECVPKHIILEEEQFDHFLKDQYCPVTIGQVLDDRYQILGKLGFGVTSTVWLAQDLKAHEKVSIKVYTRDGANKDEIEILRRLRETDTSHIGYPHVRSAQNVFIITRDSIAHQCLVLEPMWESYRELLSRNASHRFTPALLKAGLTHVFRALDYLHGSCHIVHTDIKADNVLQSIEDKSVLDNFVKAELAQPSPRKLVDGKLVFLSRRLDLPKEFGIAVLNDFGSAVDGKDLQDYDAQPDVYRSPEVMLQIPWSYPIDIWNVGVMIWDLFEGRHMFYGHDPHINGYSTRAHLAEVIGLLGPPPLDLLRRGKRSSEFFDENGIWKAIVHLPENVSLEQFESFMAGEKKLAFLKFLRRMLQWRPEDRATAKELLDDPWLNSPSDPEDYYNT</sequence>
<dbReference type="GO" id="GO:0005524">
    <property type="term" value="F:ATP binding"/>
    <property type="evidence" value="ECO:0007669"/>
    <property type="project" value="UniProtKB-KW"/>
</dbReference>
<evidence type="ECO:0000256" key="5">
    <source>
        <dbReference type="ARBA" id="ARBA00022777"/>
    </source>
</evidence>
<dbReference type="Gene3D" id="3.30.200.20">
    <property type="entry name" value="Phosphorylase Kinase, domain 1"/>
    <property type="match status" value="1"/>
</dbReference>
<evidence type="ECO:0000313" key="11">
    <source>
        <dbReference type="Proteomes" id="UP000809789"/>
    </source>
</evidence>
<comment type="catalytic activity">
    <reaction evidence="7">
        <text>L-threonyl-[protein] + ATP = O-phospho-L-threonyl-[protein] + ADP + H(+)</text>
        <dbReference type="Rhea" id="RHEA:46608"/>
        <dbReference type="Rhea" id="RHEA-COMP:11060"/>
        <dbReference type="Rhea" id="RHEA-COMP:11605"/>
        <dbReference type="ChEBI" id="CHEBI:15378"/>
        <dbReference type="ChEBI" id="CHEBI:30013"/>
        <dbReference type="ChEBI" id="CHEBI:30616"/>
        <dbReference type="ChEBI" id="CHEBI:61977"/>
        <dbReference type="ChEBI" id="CHEBI:456216"/>
        <dbReference type="EC" id="2.7.11.1"/>
    </reaction>
</comment>
<reference evidence="10" key="1">
    <citation type="submission" date="2021-07" db="EMBL/GenBank/DDBJ databases">
        <title>Elsinoe batatas strain:CRI-CJ2 Genome sequencing and assembly.</title>
        <authorList>
            <person name="Huang L."/>
        </authorList>
    </citation>
    <scope>NUCLEOTIDE SEQUENCE</scope>
    <source>
        <strain evidence="10">CRI-CJ2</strain>
    </source>
</reference>
<keyword evidence="11" id="KW-1185">Reference proteome</keyword>
<evidence type="ECO:0000256" key="7">
    <source>
        <dbReference type="ARBA" id="ARBA00047899"/>
    </source>
</evidence>
<dbReference type="EMBL" id="JAESVG020000002">
    <property type="protein sequence ID" value="KAG8630738.1"/>
    <property type="molecule type" value="Genomic_DNA"/>
</dbReference>
<protein>
    <recommendedName>
        <fullName evidence="1">non-specific serine/threonine protein kinase</fullName>
        <ecNumber evidence="1">2.7.11.1</ecNumber>
    </recommendedName>
</protein>
<organism evidence="10 11">
    <name type="scientific">Elsinoe batatas</name>
    <dbReference type="NCBI Taxonomy" id="2601811"/>
    <lineage>
        <taxon>Eukaryota</taxon>
        <taxon>Fungi</taxon>
        <taxon>Dikarya</taxon>
        <taxon>Ascomycota</taxon>
        <taxon>Pezizomycotina</taxon>
        <taxon>Dothideomycetes</taxon>
        <taxon>Dothideomycetidae</taxon>
        <taxon>Myriangiales</taxon>
        <taxon>Elsinoaceae</taxon>
        <taxon>Elsinoe</taxon>
    </lineage>
</organism>
<dbReference type="GO" id="GO:0000245">
    <property type="term" value="P:spliceosomal complex assembly"/>
    <property type="evidence" value="ECO:0007669"/>
    <property type="project" value="TreeGrafter"/>
</dbReference>
<dbReference type="Gene3D" id="1.10.510.10">
    <property type="entry name" value="Transferase(Phosphotransferase) domain 1"/>
    <property type="match status" value="1"/>
</dbReference>
<dbReference type="Proteomes" id="UP000809789">
    <property type="component" value="Unassembled WGS sequence"/>
</dbReference>
<dbReference type="Pfam" id="PF00069">
    <property type="entry name" value="Pkinase"/>
    <property type="match status" value="2"/>
</dbReference>
<evidence type="ECO:0000256" key="8">
    <source>
        <dbReference type="ARBA" id="ARBA00048679"/>
    </source>
</evidence>
<evidence type="ECO:0000256" key="6">
    <source>
        <dbReference type="ARBA" id="ARBA00022840"/>
    </source>
</evidence>
<dbReference type="PANTHER" id="PTHR47634">
    <property type="entry name" value="PROTEIN KINASE DOMAIN-CONTAINING PROTEIN-RELATED"/>
    <property type="match status" value="1"/>
</dbReference>
<evidence type="ECO:0000256" key="4">
    <source>
        <dbReference type="ARBA" id="ARBA00022741"/>
    </source>
</evidence>
<dbReference type="InterPro" id="IPR051334">
    <property type="entry name" value="SRPK"/>
</dbReference>
<evidence type="ECO:0000313" key="10">
    <source>
        <dbReference type="EMBL" id="KAG8630738.1"/>
    </source>
</evidence>
<comment type="caution">
    <text evidence="10">The sequence shown here is derived from an EMBL/GenBank/DDBJ whole genome shotgun (WGS) entry which is preliminary data.</text>
</comment>
<dbReference type="PROSITE" id="PS50011">
    <property type="entry name" value="PROTEIN_KINASE_DOM"/>
    <property type="match status" value="1"/>
</dbReference>
<comment type="catalytic activity">
    <reaction evidence="8">
        <text>L-seryl-[protein] + ATP = O-phospho-L-seryl-[protein] + ADP + H(+)</text>
        <dbReference type="Rhea" id="RHEA:17989"/>
        <dbReference type="Rhea" id="RHEA-COMP:9863"/>
        <dbReference type="Rhea" id="RHEA-COMP:11604"/>
        <dbReference type="ChEBI" id="CHEBI:15378"/>
        <dbReference type="ChEBI" id="CHEBI:29999"/>
        <dbReference type="ChEBI" id="CHEBI:30616"/>
        <dbReference type="ChEBI" id="CHEBI:83421"/>
        <dbReference type="ChEBI" id="CHEBI:456216"/>
        <dbReference type="EC" id="2.7.11.1"/>
    </reaction>
</comment>
<proteinExistence type="predicted"/>
<dbReference type="InterPro" id="IPR011009">
    <property type="entry name" value="Kinase-like_dom_sf"/>
</dbReference>
<keyword evidence="3" id="KW-0808">Transferase</keyword>
<evidence type="ECO:0000259" key="9">
    <source>
        <dbReference type="PROSITE" id="PS50011"/>
    </source>
</evidence>
<gene>
    <name evidence="10" type="ORF">KVT40_002357</name>
</gene>
<feature type="domain" description="Protein kinase" evidence="9">
    <location>
        <begin position="67"/>
        <end position="408"/>
    </location>
</feature>
<name>A0A8K0L9T4_9PEZI</name>